<comment type="caution">
    <text evidence="1">The sequence shown here is derived from an EMBL/GenBank/DDBJ whole genome shotgun (WGS) entry which is preliminary data.</text>
</comment>
<evidence type="ECO:0000313" key="1">
    <source>
        <dbReference type="EMBL" id="KAK7287137.1"/>
    </source>
</evidence>
<dbReference type="Proteomes" id="UP001372338">
    <property type="component" value="Unassembled WGS sequence"/>
</dbReference>
<dbReference type="Gene3D" id="3.80.10.10">
    <property type="entry name" value="Ribonuclease Inhibitor"/>
    <property type="match status" value="2"/>
</dbReference>
<evidence type="ECO:0000313" key="2">
    <source>
        <dbReference type="Proteomes" id="UP001372338"/>
    </source>
</evidence>
<accession>A0AAN9IVM3</accession>
<dbReference type="AlphaFoldDB" id="A0AAN9IVM3"/>
<dbReference type="EMBL" id="JAYWIO010000001">
    <property type="protein sequence ID" value="KAK7287137.1"/>
    <property type="molecule type" value="Genomic_DNA"/>
</dbReference>
<organism evidence="1 2">
    <name type="scientific">Crotalaria pallida</name>
    <name type="common">Smooth rattlebox</name>
    <name type="synonym">Crotalaria striata</name>
    <dbReference type="NCBI Taxonomy" id="3830"/>
    <lineage>
        <taxon>Eukaryota</taxon>
        <taxon>Viridiplantae</taxon>
        <taxon>Streptophyta</taxon>
        <taxon>Embryophyta</taxon>
        <taxon>Tracheophyta</taxon>
        <taxon>Spermatophyta</taxon>
        <taxon>Magnoliopsida</taxon>
        <taxon>eudicotyledons</taxon>
        <taxon>Gunneridae</taxon>
        <taxon>Pentapetalae</taxon>
        <taxon>rosids</taxon>
        <taxon>fabids</taxon>
        <taxon>Fabales</taxon>
        <taxon>Fabaceae</taxon>
        <taxon>Papilionoideae</taxon>
        <taxon>50 kb inversion clade</taxon>
        <taxon>genistoids sensu lato</taxon>
        <taxon>core genistoids</taxon>
        <taxon>Crotalarieae</taxon>
        <taxon>Crotalaria</taxon>
    </lineage>
</organism>
<proteinExistence type="predicted"/>
<dbReference type="SUPFAM" id="SSF52058">
    <property type="entry name" value="L domain-like"/>
    <property type="match status" value="1"/>
</dbReference>
<name>A0AAN9IVM3_CROPI</name>
<dbReference type="InterPro" id="IPR032675">
    <property type="entry name" value="LRR_dom_sf"/>
</dbReference>
<keyword evidence="2" id="KW-1185">Reference proteome</keyword>
<gene>
    <name evidence="1" type="ORF">RIF29_00205</name>
</gene>
<sequence>MIQIQEEHPLFKSLRRLELEDNWDTDKAFPLYLFPKLQELKLQGWRNLERLDVGSSGVTSPLSRLNILFCPKFVSISQTLLFPFLTELELYQCPKFASIPTFTLFPSLTVLRLGHCPELEWPEEEEEEEEEGIGGGFPSGLKMLQISNCPKLLASHNKWNLHTLTSLGQLDIRDEDGNIVDLEGSMDESEKGGMT</sequence>
<protein>
    <submittedName>
        <fullName evidence="1">Uncharacterized protein</fullName>
    </submittedName>
</protein>
<reference evidence="1 2" key="1">
    <citation type="submission" date="2024-01" db="EMBL/GenBank/DDBJ databases">
        <title>The genomes of 5 underutilized Papilionoideae crops provide insights into root nodulation and disease resistanc.</title>
        <authorList>
            <person name="Yuan L."/>
        </authorList>
    </citation>
    <scope>NUCLEOTIDE SEQUENCE [LARGE SCALE GENOMIC DNA]</scope>
    <source>
        <strain evidence="1">ZHUSHIDOU_FW_LH</strain>
        <tissue evidence="1">Leaf</tissue>
    </source>
</reference>